<evidence type="ECO:0000256" key="7">
    <source>
        <dbReference type="SAM" id="MobiDB-lite"/>
    </source>
</evidence>
<protein>
    <recommendedName>
        <fullName evidence="6">Transcription antitermination protein NusB</fullName>
    </recommendedName>
    <alternativeName>
        <fullName evidence="6">Antitermination factor NusB</fullName>
    </alternativeName>
</protein>
<dbReference type="EMBL" id="VYDA01000641">
    <property type="protein sequence ID" value="MYH63588.1"/>
    <property type="molecule type" value="Genomic_DNA"/>
</dbReference>
<keyword evidence="3 6" id="KW-0694">RNA-binding</keyword>
<dbReference type="GO" id="GO:0003723">
    <property type="term" value="F:RNA binding"/>
    <property type="evidence" value="ECO:0007669"/>
    <property type="project" value="UniProtKB-UniRule"/>
</dbReference>
<evidence type="ECO:0000256" key="3">
    <source>
        <dbReference type="ARBA" id="ARBA00022884"/>
    </source>
</evidence>
<reference evidence="9" key="1">
    <citation type="submission" date="2019-09" db="EMBL/GenBank/DDBJ databases">
        <title>Characterisation of the sponge microbiome using genome-centric metagenomics.</title>
        <authorList>
            <person name="Engelberts J.P."/>
            <person name="Robbins S.J."/>
            <person name="De Goeij J.M."/>
            <person name="Aranda M."/>
            <person name="Bell S.C."/>
            <person name="Webster N.S."/>
        </authorList>
    </citation>
    <scope>NUCLEOTIDE SEQUENCE</scope>
    <source>
        <strain evidence="9">SB0675_bin_29</strain>
    </source>
</reference>
<organism evidence="9">
    <name type="scientific">Caldilineaceae bacterium SB0675_bin_29</name>
    <dbReference type="NCBI Taxonomy" id="2605266"/>
    <lineage>
        <taxon>Bacteria</taxon>
        <taxon>Bacillati</taxon>
        <taxon>Chloroflexota</taxon>
        <taxon>Caldilineae</taxon>
        <taxon>Caldilineales</taxon>
        <taxon>Caldilineaceae</taxon>
    </lineage>
</organism>
<dbReference type="GO" id="GO:0006353">
    <property type="term" value="P:DNA-templated transcription termination"/>
    <property type="evidence" value="ECO:0007669"/>
    <property type="project" value="UniProtKB-UniRule"/>
</dbReference>
<dbReference type="PANTHER" id="PTHR11078:SF3">
    <property type="entry name" value="ANTITERMINATION NUSB DOMAIN-CONTAINING PROTEIN"/>
    <property type="match status" value="1"/>
</dbReference>
<evidence type="ECO:0000256" key="1">
    <source>
        <dbReference type="ARBA" id="ARBA00005952"/>
    </source>
</evidence>
<dbReference type="InterPro" id="IPR006027">
    <property type="entry name" value="NusB_RsmB_TIM44"/>
</dbReference>
<proteinExistence type="inferred from homology"/>
<evidence type="ECO:0000256" key="6">
    <source>
        <dbReference type="HAMAP-Rule" id="MF_00073"/>
    </source>
</evidence>
<evidence type="ECO:0000256" key="5">
    <source>
        <dbReference type="ARBA" id="ARBA00023163"/>
    </source>
</evidence>
<name>A0A6B1G5E4_9CHLR</name>
<keyword evidence="4 6" id="KW-0805">Transcription regulation</keyword>
<dbReference type="Gene3D" id="1.10.940.10">
    <property type="entry name" value="NusB-like"/>
    <property type="match status" value="1"/>
</dbReference>
<evidence type="ECO:0000256" key="2">
    <source>
        <dbReference type="ARBA" id="ARBA00022814"/>
    </source>
</evidence>
<feature type="region of interest" description="Disordered" evidence="7">
    <location>
        <begin position="1"/>
        <end position="38"/>
    </location>
</feature>
<dbReference type="HAMAP" id="MF_00073">
    <property type="entry name" value="NusB"/>
    <property type="match status" value="1"/>
</dbReference>
<keyword evidence="5 6" id="KW-0804">Transcription</keyword>
<accession>A0A6B1G5E4</accession>
<sequence length="205" mass="22272">MELPAAADPTIACEDASAQVERKTTPPPCSGAPKFTAGAGEVDIEGSDQWGGSGEKVVGRPAERRRARRTALQVLYEVDCTGHRPGIALDYRQAEEKYAAETLAFLYWLVSGVIRYRADLDALIGRYAPEWPVGKLAIVDRNVLRLSIFELSSPDADAPPKVVINEAVELAKTFGSDSSPRFINGVLGTALREISLPPEHRQVSR</sequence>
<dbReference type="InterPro" id="IPR035926">
    <property type="entry name" value="NusB-like_sf"/>
</dbReference>
<comment type="caution">
    <text evidence="9">The sequence shown here is derived from an EMBL/GenBank/DDBJ whole genome shotgun (WGS) entry which is preliminary data.</text>
</comment>
<keyword evidence="2 6" id="KW-0889">Transcription antitermination</keyword>
<dbReference type="NCBIfam" id="TIGR01951">
    <property type="entry name" value="nusB"/>
    <property type="match status" value="1"/>
</dbReference>
<evidence type="ECO:0000259" key="8">
    <source>
        <dbReference type="Pfam" id="PF01029"/>
    </source>
</evidence>
<dbReference type="GO" id="GO:0031564">
    <property type="term" value="P:transcription antitermination"/>
    <property type="evidence" value="ECO:0007669"/>
    <property type="project" value="UniProtKB-KW"/>
</dbReference>
<evidence type="ECO:0000256" key="4">
    <source>
        <dbReference type="ARBA" id="ARBA00023015"/>
    </source>
</evidence>
<dbReference type="GO" id="GO:0005829">
    <property type="term" value="C:cytosol"/>
    <property type="evidence" value="ECO:0007669"/>
    <property type="project" value="TreeGrafter"/>
</dbReference>
<dbReference type="PANTHER" id="PTHR11078">
    <property type="entry name" value="N UTILIZATION SUBSTANCE PROTEIN B-RELATED"/>
    <property type="match status" value="1"/>
</dbReference>
<comment type="similarity">
    <text evidence="1 6">Belongs to the NusB family.</text>
</comment>
<comment type="function">
    <text evidence="6">Involved in transcription antitermination. Required for transcription of ribosomal RNA (rRNA) genes. Binds specifically to the boxA antiterminator sequence of the ribosomal RNA (rrn) operons.</text>
</comment>
<evidence type="ECO:0000313" key="9">
    <source>
        <dbReference type="EMBL" id="MYH63588.1"/>
    </source>
</evidence>
<dbReference type="SUPFAM" id="SSF48013">
    <property type="entry name" value="NusB-like"/>
    <property type="match status" value="1"/>
</dbReference>
<dbReference type="Pfam" id="PF01029">
    <property type="entry name" value="NusB"/>
    <property type="match status" value="1"/>
</dbReference>
<dbReference type="AlphaFoldDB" id="A0A6B1G5E4"/>
<dbReference type="InterPro" id="IPR011605">
    <property type="entry name" value="NusB_fam"/>
</dbReference>
<gene>
    <name evidence="6 9" type="primary">nusB</name>
    <name evidence="9" type="ORF">F4148_18185</name>
</gene>
<feature type="domain" description="NusB/RsmB/TIM44" evidence="8">
    <location>
        <begin position="65"/>
        <end position="191"/>
    </location>
</feature>